<reference evidence="1" key="1">
    <citation type="submission" date="2009-10" db="EMBL/GenBank/DDBJ databases">
        <title>Diversity of trophic interactions inside an arsenic-rich microbial ecosystem.</title>
        <authorList>
            <person name="Bertin P.N."/>
            <person name="Heinrich-Salmeron A."/>
            <person name="Pelletier E."/>
            <person name="Goulhen-Chollet F."/>
            <person name="Arsene-Ploetze F."/>
            <person name="Gallien S."/>
            <person name="Calteau A."/>
            <person name="Vallenet D."/>
            <person name="Casiot C."/>
            <person name="Chane-Woon-Ming B."/>
            <person name="Giloteaux L."/>
            <person name="Barakat M."/>
            <person name="Bonnefoy V."/>
            <person name="Bruneel O."/>
            <person name="Chandler M."/>
            <person name="Cleiss J."/>
            <person name="Duran R."/>
            <person name="Elbaz-Poulichet F."/>
            <person name="Fonknechten N."/>
            <person name="Lauga B."/>
            <person name="Mornico D."/>
            <person name="Ortet P."/>
            <person name="Schaeffer C."/>
            <person name="Siguier P."/>
            <person name="Alexander Thil Smith A."/>
            <person name="Van Dorsselaer A."/>
            <person name="Weissenbach J."/>
            <person name="Medigue C."/>
            <person name="Le Paslier D."/>
        </authorList>
    </citation>
    <scope>NUCLEOTIDE SEQUENCE</scope>
</reference>
<accession>E6QQZ3</accession>
<dbReference type="EMBL" id="CABR01000045">
    <property type="protein sequence ID" value="CBI09664.1"/>
    <property type="molecule type" value="Genomic_DNA"/>
</dbReference>
<organism evidence="1">
    <name type="scientific">mine drainage metagenome</name>
    <dbReference type="NCBI Taxonomy" id="410659"/>
    <lineage>
        <taxon>unclassified sequences</taxon>
        <taxon>metagenomes</taxon>
        <taxon>ecological metagenomes</taxon>
    </lineage>
</organism>
<dbReference type="AlphaFoldDB" id="E6QQZ3"/>
<name>E6QQZ3_9ZZZZ</name>
<comment type="caution">
    <text evidence="1">The sequence shown here is derived from an EMBL/GenBank/DDBJ whole genome shotgun (WGS) entry which is preliminary data.</text>
</comment>
<evidence type="ECO:0000313" key="1">
    <source>
        <dbReference type="EMBL" id="CBI09664.1"/>
    </source>
</evidence>
<sequence>MLKLPLSLLYPRSSGLLASDWLVRILKINMMKNLLILLMSFPLRSHFSCCMRGLDLHCIGG</sequence>
<proteinExistence type="predicted"/>
<protein>
    <submittedName>
        <fullName evidence="1">Uncharacterized protein</fullName>
    </submittedName>
</protein>
<gene>
    <name evidence="1" type="ORF">CARN7_0404</name>
</gene>